<organism evidence="3 4">
    <name type="scientific">Sphingorhabdus wooponensis</name>
    <dbReference type="NCBI Taxonomy" id="940136"/>
    <lineage>
        <taxon>Bacteria</taxon>
        <taxon>Pseudomonadati</taxon>
        <taxon>Pseudomonadota</taxon>
        <taxon>Alphaproteobacteria</taxon>
        <taxon>Sphingomonadales</taxon>
        <taxon>Sphingomonadaceae</taxon>
        <taxon>Sphingorhabdus</taxon>
    </lineage>
</organism>
<sequence>MKCSFTSLTLAPFCAFLLASCGGGSSGSATNTSTPDPSPVTAIAPFIELKFAYEVHRFATKDLVPPYTYAGVNYPGGVADIFPQASISLDFEGGRYPEVIIPLSKAYGTPAYAALPYVLLSNADGRLRYDAGLNAQLPSVFGARRAAALQVAGKPMAFFVAHNVSGSYRDPKAHGSAVLIGQRSGTIGAVANTIPRLPHKDILPDDAVDAHSMAAGDVNGDGLDDILIGNWTAFGDGFRPVLLTQQSSGRFTASDDPFFEQLLSVPMTNPRSEGNEGFNLLLDLHLADLNGDRYADLVAGFGHGSTPSLLFFNRNGRFTFNEGVALPPSIYGIDTNLHMETRSADFDKDGDLDLLIQHSRYVPYYGGNYLQLLRNDRGVFTDITADALPQDQSDIRAARLNWSPDVFIQDLDGDSLKDIVYGLSKGQLLVFFNQGAGRFSRLAVTLPQNQSGRLLAVSDFNADGGPELLYYQYGGSSTEKVYIINAFNLSFKKPL</sequence>
<dbReference type="RefSeq" id="WP_125230685.1">
    <property type="nucleotide sequence ID" value="NZ_RWJI01000001.1"/>
</dbReference>
<evidence type="ECO:0000313" key="4">
    <source>
        <dbReference type="Proteomes" id="UP000268553"/>
    </source>
</evidence>
<dbReference type="PROSITE" id="PS51257">
    <property type="entry name" value="PROKAR_LIPOPROTEIN"/>
    <property type="match status" value="1"/>
</dbReference>
<feature type="chain" id="PRO_5018736581" description="VCBS repeat-containing protein" evidence="2">
    <location>
        <begin position="20"/>
        <end position="495"/>
    </location>
</feature>
<reference evidence="3 4" key="1">
    <citation type="submission" date="2018-12" db="EMBL/GenBank/DDBJ databases">
        <authorList>
            <person name="Kim S.-J."/>
            <person name="Jung G.-Y."/>
        </authorList>
    </citation>
    <scope>NUCLEOTIDE SEQUENCE [LARGE SCALE GENOMIC DNA]</scope>
    <source>
        <strain evidence="3 4">03SU3-P</strain>
    </source>
</reference>
<dbReference type="PANTHER" id="PTHR46580:SF2">
    <property type="entry name" value="MAM DOMAIN-CONTAINING PROTEIN"/>
    <property type="match status" value="1"/>
</dbReference>
<dbReference type="AlphaFoldDB" id="A0A3R8R8W4"/>
<gene>
    <name evidence="3" type="ORF">D7D48_07555</name>
</gene>
<evidence type="ECO:0008006" key="5">
    <source>
        <dbReference type="Google" id="ProtNLM"/>
    </source>
</evidence>
<dbReference type="OrthoDB" id="1488578at2"/>
<keyword evidence="4" id="KW-1185">Reference proteome</keyword>
<dbReference type="InterPro" id="IPR013517">
    <property type="entry name" value="FG-GAP"/>
</dbReference>
<keyword evidence="1 2" id="KW-0732">Signal</keyword>
<accession>A0A3R8R8W4</accession>
<evidence type="ECO:0000256" key="1">
    <source>
        <dbReference type="ARBA" id="ARBA00022729"/>
    </source>
</evidence>
<proteinExistence type="predicted"/>
<protein>
    <recommendedName>
        <fullName evidence="5">VCBS repeat-containing protein</fullName>
    </recommendedName>
</protein>
<evidence type="ECO:0000313" key="3">
    <source>
        <dbReference type="EMBL" id="RRQ52671.1"/>
    </source>
</evidence>
<dbReference type="SUPFAM" id="SSF69318">
    <property type="entry name" value="Integrin alpha N-terminal domain"/>
    <property type="match status" value="1"/>
</dbReference>
<dbReference type="InterPro" id="IPR028994">
    <property type="entry name" value="Integrin_alpha_N"/>
</dbReference>
<dbReference type="Pfam" id="PF01839">
    <property type="entry name" value="FG-GAP"/>
    <property type="match status" value="1"/>
</dbReference>
<name>A0A3R8R8W4_9SPHN</name>
<dbReference type="Pfam" id="PF13517">
    <property type="entry name" value="FG-GAP_3"/>
    <property type="match status" value="2"/>
</dbReference>
<comment type="caution">
    <text evidence="3">The sequence shown here is derived from an EMBL/GenBank/DDBJ whole genome shotgun (WGS) entry which is preliminary data.</text>
</comment>
<evidence type="ECO:0000256" key="2">
    <source>
        <dbReference type="SAM" id="SignalP"/>
    </source>
</evidence>
<dbReference type="EMBL" id="RWJI01000001">
    <property type="protein sequence ID" value="RRQ52671.1"/>
    <property type="molecule type" value="Genomic_DNA"/>
</dbReference>
<dbReference type="Proteomes" id="UP000268553">
    <property type="component" value="Unassembled WGS sequence"/>
</dbReference>
<feature type="signal peptide" evidence="2">
    <location>
        <begin position="1"/>
        <end position="19"/>
    </location>
</feature>
<dbReference type="PANTHER" id="PTHR46580">
    <property type="entry name" value="SENSOR KINASE-RELATED"/>
    <property type="match status" value="1"/>
</dbReference>
<dbReference type="Gene3D" id="2.130.10.130">
    <property type="entry name" value="Integrin alpha, N-terminal"/>
    <property type="match status" value="1"/>
</dbReference>